<evidence type="ECO:0000313" key="4">
    <source>
        <dbReference type="Proteomes" id="UP000183656"/>
    </source>
</evidence>
<gene>
    <name evidence="3" type="ORF">SAMN04489707_100578</name>
</gene>
<dbReference type="EMBL" id="FPBX01000005">
    <property type="protein sequence ID" value="SFU47224.1"/>
    <property type="molecule type" value="Genomic_DNA"/>
</dbReference>
<organism evidence="3 4">
    <name type="scientific">Paenacidovorax caeni</name>
    <dbReference type="NCBI Taxonomy" id="343013"/>
    <lineage>
        <taxon>Bacteria</taxon>
        <taxon>Pseudomonadati</taxon>
        <taxon>Pseudomonadota</taxon>
        <taxon>Betaproteobacteria</taxon>
        <taxon>Burkholderiales</taxon>
        <taxon>Comamonadaceae</taxon>
        <taxon>Paenacidovorax</taxon>
    </lineage>
</organism>
<dbReference type="InterPro" id="IPR037021">
    <property type="entry name" value="RnfH_sf"/>
</dbReference>
<sequence>MAEMELRAVVCASPAAGQVLEVEVTLPAGSRVADALDASGLMLPLDAPCGLWGEAVPRDALLRDGDRVEVYRALTVDPKVARRERFVRQGARNAGLFARRRPGGKAGY</sequence>
<dbReference type="Pfam" id="PF03658">
    <property type="entry name" value="Ub-RnfH"/>
    <property type="match status" value="1"/>
</dbReference>
<dbReference type="PANTHER" id="PTHR37483">
    <property type="entry name" value="UPF0125 PROTEIN RATB"/>
    <property type="match status" value="1"/>
</dbReference>
<evidence type="ECO:0000256" key="2">
    <source>
        <dbReference type="HAMAP-Rule" id="MF_00460"/>
    </source>
</evidence>
<dbReference type="RefSeq" id="WP_054255752.1">
    <property type="nucleotide sequence ID" value="NZ_CYIG01000009.1"/>
</dbReference>
<dbReference type="OrthoDB" id="9796575at2"/>
<dbReference type="InterPro" id="IPR016155">
    <property type="entry name" value="Mopterin_synth/thiamin_S_b"/>
</dbReference>
<reference evidence="3 4" key="1">
    <citation type="submission" date="2016-10" db="EMBL/GenBank/DDBJ databases">
        <authorList>
            <person name="de Groot N.N."/>
        </authorList>
    </citation>
    <scope>NUCLEOTIDE SEQUENCE [LARGE SCALE GENOMIC DNA]</scope>
    <source>
        <strain evidence="3 4">R-24608</strain>
    </source>
</reference>
<dbReference type="Proteomes" id="UP000183656">
    <property type="component" value="Unassembled WGS sequence"/>
</dbReference>
<dbReference type="InterPro" id="IPR005346">
    <property type="entry name" value="RnfH"/>
</dbReference>
<proteinExistence type="inferred from homology"/>
<keyword evidence="4" id="KW-1185">Reference proteome</keyword>
<dbReference type="Gene3D" id="3.10.20.280">
    <property type="entry name" value="RnfH-like"/>
    <property type="match status" value="1"/>
</dbReference>
<dbReference type="SUPFAM" id="SSF54285">
    <property type="entry name" value="MoaD/ThiS"/>
    <property type="match status" value="1"/>
</dbReference>
<evidence type="ECO:0000313" key="3">
    <source>
        <dbReference type="EMBL" id="SFU47224.1"/>
    </source>
</evidence>
<comment type="similarity">
    <text evidence="1 2">Belongs to the UPF0125 (RnfH) family.</text>
</comment>
<accession>A0A1I7GFI8</accession>
<dbReference type="PANTHER" id="PTHR37483:SF1">
    <property type="entry name" value="UPF0125 PROTEIN RATB"/>
    <property type="match status" value="1"/>
</dbReference>
<dbReference type="AlphaFoldDB" id="A0A1I7GFI8"/>
<protein>
    <recommendedName>
        <fullName evidence="2">UPF0125 protein SAMN04489707_100578</fullName>
    </recommendedName>
</protein>
<dbReference type="STRING" id="343013.SAMN04489707_100578"/>
<dbReference type="HAMAP" id="MF_00460">
    <property type="entry name" value="UPF0125_RnfH"/>
    <property type="match status" value="1"/>
</dbReference>
<evidence type="ECO:0000256" key="1">
    <source>
        <dbReference type="ARBA" id="ARBA00010645"/>
    </source>
</evidence>
<name>A0A1I7GFI8_9BURK</name>